<evidence type="ECO:0000256" key="4">
    <source>
        <dbReference type="ARBA" id="ARBA00023125"/>
    </source>
</evidence>
<protein>
    <submittedName>
        <fullName evidence="7">Aminotransferase class I/II-fold pyridoxal phosphate-dependent enzyme</fullName>
    </submittedName>
</protein>
<sequence length="684" mass="76540">MEYQYLKIANKLEQQILAGEYLAGDKLPSLRKLRASTGRSMSTVYQAYEELENRGLVEVREKSGFFARPLLNDILPLPKQGVSQIKSHKVAINVLSSMMQRSLTNPDLIPFGEAALATSLLPGKQMSAAVRSAAAGYQDGSCSGYGAPSGYEKLKKEISKRSLGLSHRGITSEIIITRGCMNGIELCLRSVARPGDTILLESPTFLCYLQLIEDLNMQALEIPADPISGLDTNKLKSTLDEHDIRAALFIPTFQNPLGFDMGEAAKEELVSLFTERGVPIIEDNIYSNLYFGEHKSLPLKHFDSQGMVLHCNSFSKDLMPDMRIGWLLAGKYREKVKRLQFNNSLANSQLMQHALALFLETGGYERHLRKLRNSLRRQAADMSQSIGRHFPAETRISSPKGGLTLWVELPDSVDSLKLFRLAEKENISILPGTLCSGTGQYDHCIRLCYGHPWDDKLEKGMATLGGLVQSLVKKEQKISNKSSTNEIVIGLNSDPEILKIEDIIRNFNQQDSGSTLRFHQSISGNILKLIASNELHGGFVFGECDDDRFVVQHLVTYYLKIVGPIQMADKIADAEYRDLAELPWIGNPSECPYCQLMEDIFSERGFRPKIVMFASDESAILTMIKAGVGLNFMLEDQAEILAGEGRLVTWERERFTFPLSFVTLESAQNNEQVQTVRKVIERIW</sequence>
<dbReference type="CDD" id="cd00609">
    <property type="entry name" value="AAT_like"/>
    <property type="match status" value="1"/>
</dbReference>
<dbReference type="InterPro" id="IPR015424">
    <property type="entry name" value="PyrdxlP-dep_Trfase"/>
</dbReference>
<dbReference type="Pfam" id="PF03466">
    <property type="entry name" value="LysR_substrate"/>
    <property type="match status" value="1"/>
</dbReference>
<dbReference type="SUPFAM" id="SSF53850">
    <property type="entry name" value="Periplasmic binding protein-like II"/>
    <property type="match status" value="1"/>
</dbReference>
<keyword evidence="3" id="KW-0805">Transcription regulation</keyword>
<keyword evidence="4" id="KW-0238">DNA-binding</keyword>
<evidence type="ECO:0000256" key="2">
    <source>
        <dbReference type="ARBA" id="ARBA00022898"/>
    </source>
</evidence>
<name>A0ABS3AT24_9BACT</name>
<dbReference type="Proteomes" id="UP000717534">
    <property type="component" value="Unassembled WGS sequence"/>
</dbReference>
<dbReference type="Gene3D" id="3.40.190.290">
    <property type="match status" value="1"/>
</dbReference>
<evidence type="ECO:0000313" key="7">
    <source>
        <dbReference type="EMBL" id="MBN4068092.1"/>
    </source>
</evidence>
<dbReference type="Pfam" id="PF00392">
    <property type="entry name" value="GntR"/>
    <property type="match status" value="1"/>
</dbReference>
<dbReference type="Gene3D" id="1.10.10.10">
    <property type="entry name" value="Winged helix-like DNA-binding domain superfamily/Winged helix DNA-binding domain"/>
    <property type="match status" value="1"/>
</dbReference>
<evidence type="ECO:0000256" key="1">
    <source>
        <dbReference type="ARBA" id="ARBA00005384"/>
    </source>
</evidence>
<keyword evidence="7" id="KW-0808">Transferase</keyword>
<dbReference type="SUPFAM" id="SSF46785">
    <property type="entry name" value="Winged helix' DNA-binding domain"/>
    <property type="match status" value="1"/>
</dbReference>
<dbReference type="SUPFAM" id="SSF53383">
    <property type="entry name" value="PLP-dependent transferases"/>
    <property type="match status" value="1"/>
</dbReference>
<dbReference type="InterPro" id="IPR004839">
    <property type="entry name" value="Aminotransferase_I/II_large"/>
</dbReference>
<gene>
    <name evidence="7" type="ORF">JYU06_01010</name>
</gene>
<comment type="caution">
    <text evidence="7">The sequence shown here is derived from an EMBL/GenBank/DDBJ whole genome shotgun (WGS) entry which is preliminary data.</text>
</comment>
<feature type="domain" description="HTH gntR-type" evidence="6">
    <location>
        <begin position="2"/>
        <end position="70"/>
    </location>
</feature>
<dbReference type="PROSITE" id="PS50949">
    <property type="entry name" value="HTH_GNTR"/>
    <property type="match status" value="1"/>
</dbReference>
<evidence type="ECO:0000256" key="3">
    <source>
        <dbReference type="ARBA" id="ARBA00023015"/>
    </source>
</evidence>
<reference evidence="7 8" key="1">
    <citation type="submission" date="2021-02" db="EMBL/GenBank/DDBJ databases">
        <title>Activity-based single-cell genomes from oceanic crustal fluid captures similar information to metagenomic and metatranscriptomic surveys with orders of magnitude less sampling.</title>
        <authorList>
            <person name="D'Angelo T.S."/>
            <person name="Orcutt B.N."/>
        </authorList>
    </citation>
    <scope>NUCLEOTIDE SEQUENCE [LARGE SCALE GENOMIC DNA]</scope>
    <source>
        <strain evidence="7">AH-315-G02</strain>
    </source>
</reference>
<accession>A0ABS3AT24</accession>
<dbReference type="InterPro" id="IPR015422">
    <property type="entry name" value="PyrdxlP-dep_Trfase_small"/>
</dbReference>
<keyword evidence="2" id="KW-0663">Pyridoxal phosphate</keyword>
<dbReference type="InterPro" id="IPR005119">
    <property type="entry name" value="LysR_subst-bd"/>
</dbReference>
<organism evidence="7 8">
    <name type="scientific">Desulfotalea psychrophila</name>
    <dbReference type="NCBI Taxonomy" id="84980"/>
    <lineage>
        <taxon>Bacteria</taxon>
        <taxon>Pseudomonadati</taxon>
        <taxon>Thermodesulfobacteriota</taxon>
        <taxon>Desulfobulbia</taxon>
        <taxon>Desulfobulbales</taxon>
        <taxon>Desulfocapsaceae</taxon>
        <taxon>Desulfotalea</taxon>
    </lineage>
</organism>
<keyword evidence="5" id="KW-0804">Transcription</keyword>
<dbReference type="InterPro" id="IPR051446">
    <property type="entry name" value="HTH_trans_reg/aminotransferase"/>
</dbReference>
<dbReference type="PANTHER" id="PTHR46577:SF2">
    <property type="entry name" value="TRANSCRIPTIONAL REGULATORY PROTEIN"/>
    <property type="match status" value="1"/>
</dbReference>
<comment type="similarity">
    <text evidence="1">In the C-terminal section; belongs to the class-I pyridoxal-phosphate-dependent aminotransferase family.</text>
</comment>
<proteinExistence type="inferred from homology"/>
<dbReference type="GO" id="GO:0008483">
    <property type="term" value="F:transaminase activity"/>
    <property type="evidence" value="ECO:0007669"/>
    <property type="project" value="UniProtKB-KW"/>
</dbReference>
<evidence type="ECO:0000313" key="8">
    <source>
        <dbReference type="Proteomes" id="UP000717534"/>
    </source>
</evidence>
<dbReference type="InterPro" id="IPR000524">
    <property type="entry name" value="Tscrpt_reg_HTH_GntR"/>
</dbReference>
<dbReference type="EMBL" id="JAFITO010000004">
    <property type="protein sequence ID" value="MBN4068092.1"/>
    <property type="molecule type" value="Genomic_DNA"/>
</dbReference>
<dbReference type="Gene3D" id="3.40.640.10">
    <property type="entry name" value="Type I PLP-dependent aspartate aminotransferase-like (Major domain)"/>
    <property type="match status" value="1"/>
</dbReference>
<dbReference type="InterPro" id="IPR036390">
    <property type="entry name" value="WH_DNA-bd_sf"/>
</dbReference>
<dbReference type="Pfam" id="PF00155">
    <property type="entry name" value="Aminotran_1_2"/>
    <property type="match status" value="1"/>
</dbReference>
<keyword evidence="8" id="KW-1185">Reference proteome</keyword>
<dbReference type="PANTHER" id="PTHR46577">
    <property type="entry name" value="HTH-TYPE TRANSCRIPTIONAL REGULATORY PROTEIN GABR"/>
    <property type="match status" value="1"/>
</dbReference>
<dbReference type="CDD" id="cd07377">
    <property type="entry name" value="WHTH_GntR"/>
    <property type="match status" value="1"/>
</dbReference>
<dbReference type="Gene3D" id="3.90.1150.10">
    <property type="entry name" value="Aspartate Aminotransferase, domain 1"/>
    <property type="match status" value="1"/>
</dbReference>
<dbReference type="InterPro" id="IPR015421">
    <property type="entry name" value="PyrdxlP-dep_Trfase_major"/>
</dbReference>
<dbReference type="SMART" id="SM00345">
    <property type="entry name" value="HTH_GNTR"/>
    <property type="match status" value="1"/>
</dbReference>
<evidence type="ECO:0000256" key="5">
    <source>
        <dbReference type="ARBA" id="ARBA00023163"/>
    </source>
</evidence>
<dbReference type="InterPro" id="IPR036388">
    <property type="entry name" value="WH-like_DNA-bd_sf"/>
</dbReference>
<keyword evidence="7" id="KW-0032">Aminotransferase</keyword>
<dbReference type="CDD" id="cd05466">
    <property type="entry name" value="PBP2_LTTR_substrate"/>
    <property type="match status" value="1"/>
</dbReference>
<evidence type="ECO:0000259" key="6">
    <source>
        <dbReference type="PROSITE" id="PS50949"/>
    </source>
</evidence>